<feature type="domain" description="Fe/B12 periplasmic-binding" evidence="3">
    <location>
        <begin position="86"/>
        <end position="350"/>
    </location>
</feature>
<feature type="signal peptide" evidence="2">
    <location>
        <begin position="1"/>
        <end position="16"/>
    </location>
</feature>
<evidence type="ECO:0000313" key="4">
    <source>
        <dbReference type="EMBL" id="QXT62273.1"/>
    </source>
</evidence>
<proteinExistence type="inferred from homology"/>
<organism evidence="4 5">
    <name type="scientific">Tessaracoccus palaemonis</name>
    <dbReference type="NCBI Taxonomy" id="2829499"/>
    <lineage>
        <taxon>Bacteria</taxon>
        <taxon>Bacillati</taxon>
        <taxon>Actinomycetota</taxon>
        <taxon>Actinomycetes</taxon>
        <taxon>Propionibacteriales</taxon>
        <taxon>Propionibacteriaceae</taxon>
        <taxon>Tessaracoccus</taxon>
    </lineage>
</organism>
<evidence type="ECO:0000259" key="3">
    <source>
        <dbReference type="PROSITE" id="PS50983"/>
    </source>
</evidence>
<dbReference type="Pfam" id="PF01497">
    <property type="entry name" value="Peripla_BP_2"/>
    <property type="match status" value="1"/>
</dbReference>
<sequence length="351" mass="36327">MTIASLALSRCPQLLAGALVLALTACGGATSPQRVDDAQSLTGAVTATVDDATVHAITDDPQPAIPATVTDVQGTEVVVDDISRILALDLYGTTSRIVFELGLGANVVGRDSSSTFDEIADATLVTPAGHELNAEAILQLAPTLIITDTSLGPWSVIEQMRDAGVSVVVVDSHRSMDNVDEITRQVGAAVGLSDEAERLAERTQAEIDEAVAEIAQIAPADEGEKLRVAFLYLRGQSGVYYLFGEGSGSDSLIEALGAVDVASEVGVTGMKPMTDEALVAASPDVVLCMTKGLESVGGVDGLLENVPAFAQTPAGTNRRVIDMDDSQILSFGSTTPDVLRSLASALYGVDL</sequence>
<dbReference type="EMBL" id="CP079216">
    <property type="protein sequence ID" value="QXT62273.1"/>
    <property type="molecule type" value="Genomic_DNA"/>
</dbReference>
<dbReference type="Proteomes" id="UP000824504">
    <property type="component" value="Chromosome"/>
</dbReference>
<dbReference type="PANTHER" id="PTHR30535">
    <property type="entry name" value="VITAMIN B12-BINDING PROTEIN"/>
    <property type="match status" value="1"/>
</dbReference>
<dbReference type="PANTHER" id="PTHR30535:SF4">
    <property type="entry name" value="HEMIN-BINDING PERIPLASMIC PROTEIN HMUT"/>
    <property type="match status" value="1"/>
</dbReference>
<gene>
    <name evidence="4" type="ORF">KDB89_10980</name>
</gene>
<accession>A0ABX8SFT6</accession>
<evidence type="ECO:0000256" key="2">
    <source>
        <dbReference type="SAM" id="SignalP"/>
    </source>
</evidence>
<dbReference type="InterPro" id="IPR050902">
    <property type="entry name" value="ABC_Transporter_SBP"/>
</dbReference>
<comment type="similarity">
    <text evidence="1">Belongs to the bacterial solute-binding protein 8 family.</text>
</comment>
<keyword evidence="2" id="KW-0732">Signal</keyword>
<reference evidence="4 5" key="1">
    <citation type="submission" date="2021-07" db="EMBL/GenBank/DDBJ databases">
        <title>complete genome sequencing of Tessaracoccus sp.J1M15.</title>
        <authorList>
            <person name="Bae J.-W."/>
            <person name="Kim D.-y."/>
        </authorList>
    </citation>
    <scope>NUCLEOTIDE SEQUENCE [LARGE SCALE GENOMIC DNA]</scope>
    <source>
        <strain evidence="4 5">J1M15</strain>
    </source>
</reference>
<keyword evidence="5" id="KW-1185">Reference proteome</keyword>
<evidence type="ECO:0000256" key="1">
    <source>
        <dbReference type="ARBA" id="ARBA00008814"/>
    </source>
</evidence>
<name>A0ABX8SFT6_9ACTN</name>
<dbReference type="RefSeq" id="WP_219080961.1">
    <property type="nucleotide sequence ID" value="NZ_CP079216.1"/>
</dbReference>
<dbReference type="InterPro" id="IPR002491">
    <property type="entry name" value="ABC_transptr_periplasmic_BD"/>
</dbReference>
<evidence type="ECO:0000313" key="5">
    <source>
        <dbReference type="Proteomes" id="UP000824504"/>
    </source>
</evidence>
<feature type="chain" id="PRO_5045148316" evidence="2">
    <location>
        <begin position="17"/>
        <end position="351"/>
    </location>
</feature>
<dbReference type="PROSITE" id="PS50983">
    <property type="entry name" value="FE_B12_PBP"/>
    <property type="match status" value="1"/>
</dbReference>
<protein>
    <submittedName>
        <fullName evidence="4">ABC transporter substrate-binding protein</fullName>
    </submittedName>
</protein>